<keyword evidence="3" id="KW-0862">Zinc</keyword>
<dbReference type="PROSITE" id="PS51266">
    <property type="entry name" value="ZF_CHY"/>
    <property type="match status" value="1"/>
</dbReference>
<dbReference type="OrthoDB" id="882119at2"/>
<dbReference type="PIRSF" id="PIRSF017292">
    <property type="entry name" value="UCP017292_Znf_CHY"/>
    <property type="match status" value="1"/>
</dbReference>
<keyword evidence="6" id="KW-1185">Reference proteome</keyword>
<organism evidence="5 6">
    <name type="scientific">Microbacterium bovistercoris</name>
    <dbReference type="NCBI Taxonomy" id="2293570"/>
    <lineage>
        <taxon>Bacteria</taxon>
        <taxon>Bacillati</taxon>
        <taxon>Actinomycetota</taxon>
        <taxon>Actinomycetes</taxon>
        <taxon>Micrococcales</taxon>
        <taxon>Microbacteriaceae</taxon>
        <taxon>Microbacterium</taxon>
    </lineage>
</organism>
<dbReference type="Proteomes" id="UP000262172">
    <property type="component" value="Unassembled WGS sequence"/>
</dbReference>
<dbReference type="PANTHER" id="PTHR28082:SF1">
    <property type="entry name" value="HELPER OF TIM PROTEIN 13"/>
    <property type="match status" value="1"/>
</dbReference>
<evidence type="ECO:0000256" key="3">
    <source>
        <dbReference type="ARBA" id="ARBA00022833"/>
    </source>
</evidence>
<sequence length="108" mass="11687">MIRVGEHLVRGAVVDAQTRCAHYRTSLDVVAMRFHCCGEWYPCVHCHDEAAGHPRTVWPAAQAGAVAALCGVCAHGMSVAEYRVATECPGCGAAFNPRCALHQSLYFE</sequence>
<evidence type="ECO:0000313" key="5">
    <source>
        <dbReference type="EMBL" id="REJ04440.1"/>
    </source>
</evidence>
<dbReference type="InterPro" id="IPR008913">
    <property type="entry name" value="Znf_CHY"/>
</dbReference>
<name>A0A371NQN0_9MICO</name>
<dbReference type="Pfam" id="PF05495">
    <property type="entry name" value="zf-CHY"/>
    <property type="match status" value="1"/>
</dbReference>
<dbReference type="GO" id="GO:0045041">
    <property type="term" value="P:protein import into mitochondrial intermembrane space"/>
    <property type="evidence" value="ECO:0007669"/>
    <property type="project" value="TreeGrafter"/>
</dbReference>
<dbReference type="InterPro" id="IPR016694">
    <property type="entry name" value="UCP017292"/>
</dbReference>
<dbReference type="PANTHER" id="PTHR28082">
    <property type="entry name" value="ZINC FINGER PROTEIN"/>
    <property type="match status" value="1"/>
</dbReference>
<evidence type="ECO:0000256" key="1">
    <source>
        <dbReference type="ARBA" id="ARBA00022723"/>
    </source>
</evidence>
<accession>A0A371NQN0</accession>
<dbReference type="AlphaFoldDB" id="A0A371NQN0"/>
<evidence type="ECO:0000256" key="2">
    <source>
        <dbReference type="ARBA" id="ARBA00022771"/>
    </source>
</evidence>
<dbReference type="GO" id="GO:0008270">
    <property type="term" value="F:zinc ion binding"/>
    <property type="evidence" value="ECO:0007669"/>
    <property type="project" value="UniProtKB-KW"/>
</dbReference>
<proteinExistence type="predicted"/>
<protein>
    <recommendedName>
        <fullName evidence="4">CHY-type domain-containing protein</fullName>
    </recommendedName>
</protein>
<dbReference type="InterPro" id="IPR037274">
    <property type="entry name" value="Znf_CHY_sf"/>
</dbReference>
<keyword evidence="2" id="KW-0863">Zinc-finger</keyword>
<keyword evidence="1" id="KW-0479">Metal-binding</keyword>
<reference evidence="5 6" key="1">
    <citation type="submission" date="2018-08" db="EMBL/GenBank/DDBJ databases">
        <title>Isolation, diversity and antifungal activity of Actinobacteria from cow dung.</title>
        <authorList>
            <person name="Ling L."/>
        </authorList>
    </citation>
    <scope>NUCLEOTIDE SEQUENCE [LARGE SCALE GENOMIC DNA]</scope>
    <source>
        <strain evidence="5 6">NEAU-LLE</strain>
    </source>
</reference>
<comment type="caution">
    <text evidence="5">The sequence shown here is derived from an EMBL/GenBank/DDBJ whole genome shotgun (WGS) entry which is preliminary data.</text>
</comment>
<dbReference type="InterPro" id="IPR052604">
    <property type="entry name" value="Mito_Tim_assembly_helper"/>
</dbReference>
<evidence type="ECO:0000313" key="6">
    <source>
        <dbReference type="Proteomes" id="UP000262172"/>
    </source>
</evidence>
<dbReference type="EMBL" id="QUAB01000046">
    <property type="protein sequence ID" value="REJ04440.1"/>
    <property type="molecule type" value="Genomic_DNA"/>
</dbReference>
<evidence type="ECO:0000259" key="4">
    <source>
        <dbReference type="PROSITE" id="PS51266"/>
    </source>
</evidence>
<gene>
    <name evidence="5" type="ORF">DY023_13370</name>
</gene>
<feature type="domain" description="CHY-type" evidence="4">
    <location>
        <begin position="13"/>
        <end position="93"/>
    </location>
</feature>
<dbReference type="SUPFAM" id="SSF161219">
    <property type="entry name" value="CHY zinc finger-like"/>
    <property type="match status" value="1"/>
</dbReference>